<evidence type="ECO:0000313" key="5">
    <source>
        <dbReference type="EMBL" id="CAF1320277.1"/>
    </source>
</evidence>
<dbReference type="Proteomes" id="UP000663882">
    <property type="component" value="Unassembled WGS sequence"/>
</dbReference>
<dbReference type="EMBL" id="CAJNOO010001257">
    <property type="protein sequence ID" value="CAF1123156.1"/>
    <property type="molecule type" value="Genomic_DNA"/>
</dbReference>
<evidence type="ECO:0000313" key="4">
    <source>
        <dbReference type="EMBL" id="CAF1144814.1"/>
    </source>
</evidence>
<dbReference type="EMBL" id="CAJOBE010000326">
    <property type="protein sequence ID" value="CAF3621818.1"/>
    <property type="molecule type" value="Genomic_DNA"/>
</dbReference>
<name>A0A814Q208_9BILA</name>
<dbReference type="AlphaFoldDB" id="A0A814Q208"/>
<dbReference type="Proteomes" id="UP000663874">
    <property type="component" value="Unassembled WGS sequence"/>
</dbReference>
<evidence type="ECO:0000256" key="1">
    <source>
        <dbReference type="SAM" id="MobiDB-lite"/>
    </source>
</evidence>
<dbReference type="Proteomes" id="UP000663854">
    <property type="component" value="Unassembled WGS sequence"/>
</dbReference>
<dbReference type="Proteomes" id="UP000663836">
    <property type="component" value="Unassembled WGS sequence"/>
</dbReference>
<organism evidence="2 9">
    <name type="scientific">Rotaria sordida</name>
    <dbReference type="NCBI Taxonomy" id="392033"/>
    <lineage>
        <taxon>Eukaryota</taxon>
        <taxon>Metazoa</taxon>
        <taxon>Spiralia</taxon>
        <taxon>Gnathifera</taxon>
        <taxon>Rotifera</taxon>
        <taxon>Eurotatoria</taxon>
        <taxon>Bdelloidea</taxon>
        <taxon>Philodinida</taxon>
        <taxon>Philodinidae</taxon>
        <taxon>Rotaria</taxon>
    </lineage>
</organism>
<feature type="compositionally biased region" description="Basic and acidic residues" evidence="1">
    <location>
        <begin position="57"/>
        <end position="69"/>
    </location>
</feature>
<dbReference type="OrthoDB" id="10397153at2759"/>
<dbReference type="EMBL" id="CAJNOU010001066">
    <property type="protein sequence ID" value="CAF1144814.1"/>
    <property type="molecule type" value="Genomic_DNA"/>
</dbReference>
<feature type="region of interest" description="Disordered" evidence="1">
    <location>
        <begin position="10"/>
        <end position="69"/>
    </location>
</feature>
<sequence length="69" mass="8322">MFHIFHWRRESKNDKKTTSDSLVSEQYKTQHARQSRLRKPIDSQSHPILRYTKRIRSSSDSDKHQVVID</sequence>
<dbReference type="Proteomes" id="UP000663823">
    <property type="component" value="Unassembled WGS sequence"/>
</dbReference>
<dbReference type="EMBL" id="CAJNOH010000736">
    <property type="protein sequence ID" value="CAF1114168.1"/>
    <property type="molecule type" value="Genomic_DNA"/>
</dbReference>
<comment type="caution">
    <text evidence="2">The sequence shown here is derived from an EMBL/GenBank/DDBJ whole genome shotgun (WGS) entry which is preliminary data.</text>
</comment>
<evidence type="ECO:0000313" key="9">
    <source>
        <dbReference type="Proteomes" id="UP000663854"/>
    </source>
</evidence>
<reference evidence="2" key="1">
    <citation type="submission" date="2021-02" db="EMBL/GenBank/DDBJ databases">
        <authorList>
            <person name="Nowell W R."/>
        </authorList>
    </citation>
    <scope>NUCLEOTIDE SEQUENCE</scope>
</reference>
<dbReference type="Proteomes" id="UP000663864">
    <property type="component" value="Unassembled WGS sequence"/>
</dbReference>
<proteinExistence type="predicted"/>
<evidence type="ECO:0000313" key="7">
    <source>
        <dbReference type="EMBL" id="CAF3598168.1"/>
    </source>
</evidence>
<feature type="compositionally biased region" description="Polar residues" evidence="1">
    <location>
        <begin position="19"/>
        <end position="29"/>
    </location>
</feature>
<dbReference type="EMBL" id="CAJNOT010002487">
    <property type="protein sequence ID" value="CAF1320277.1"/>
    <property type="molecule type" value="Genomic_DNA"/>
</dbReference>
<gene>
    <name evidence="8" type="ORF">FNK824_LOCUS4451</name>
    <name evidence="6" type="ORF">JBS370_LOCUS1012</name>
    <name evidence="7" type="ORF">OTI717_LOCUS6661</name>
    <name evidence="2" type="ORF">PYM288_LOCUS20348</name>
    <name evidence="3" type="ORF">RFH988_LOCUS20461</name>
    <name evidence="4" type="ORF">SEV965_LOCUS18124</name>
    <name evidence="5" type="ORF">ZHD862_LOCUS28971</name>
</gene>
<evidence type="ECO:0000313" key="8">
    <source>
        <dbReference type="EMBL" id="CAF3621818.1"/>
    </source>
</evidence>
<dbReference type="Proteomes" id="UP000663889">
    <property type="component" value="Unassembled WGS sequence"/>
</dbReference>
<dbReference type="EMBL" id="CAJOAX010000476">
    <property type="protein sequence ID" value="CAF3598168.1"/>
    <property type="molecule type" value="Genomic_DNA"/>
</dbReference>
<protein>
    <submittedName>
        <fullName evidence="2">Uncharacterized protein</fullName>
    </submittedName>
</protein>
<evidence type="ECO:0000313" key="2">
    <source>
        <dbReference type="EMBL" id="CAF1114168.1"/>
    </source>
</evidence>
<evidence type="ECO:0000313" key="6">
    <source>
        <dbReference type="EMBL" id="CAF3544184.1"/>
    </source>
</evidence>
<evidence type="ECO:0000313" key="3">
    <source>
        <dbReference type="EMBL" id="CAF1123156.1"/>
    </source>
</evidence>
<accession>A0A814Q208</accession>
<dbReference type="EMBL" id="CAJOBD010000031">
    <property type="protein sequence ID" value="CAF3544184.1"/>
    <property type="molecule type" value="Genomic_DNA"/>
</dbReference>